<dbReference type="SMART" id="SM00421">
    <property type="entry name" value="HTH_LUXR"/>
    <property type="match status" value="1"/>
</dbReference>
<evidence type="ECO:0000313" key="3">
    <source>
        <dbReference type="Proteomes" id="UP001597419"/>
    </source>
</evidence>
<protein>
    <submittedName>
        <fullName evidence="2">LuxR C-terminal-related transcriptional regulator</fullName>
    </submittedName>
</protein>
<dbReference type="PRINTS" id="PR00038">
    <property type="entry name" value="HTHLUXR"/>
</dbReference>
<dbReference type="Pfam" id="PF00196">
    <property type="entry name" value="GerE"/>
    <property type="match status" value="1"/>
</dbReference>
<dbReference type="InterPro" id="IPR036388">
    <property type="entry name" value="WH-like_DNA-bd_sf"/>
</dbReference>
<reference evidence="3" key="1">
    <citation type="journal article" date="2019" name="Int. J. Syst. Evol. Microbiol.">
        <title>The Global Catalogue of Microorganisms (GCM) 10K type strain sequencing project: providing services to taxonomists for standard genome sequencing and annotation.</title>
        <authorList>
            <consortium name="The Broad Institute Genomics Platform"/>
            <consortium name="The Broad Institute Genome Sequencing Center for Infectious Disease"/>
            <person name="Wu L."/>
            <person name="Ma J."/>
        </authorList>
    </citation>
    <scope>NUCLEOTIDE SEQUENCE [LARGE SCALE GENOMIC DNA]</scope>
    <source>
        <strain evidence="3">CGMCC 4.7643</strain>
    </source>
</reference>
<dbReference type="RefSeq" id="WP_345390210.1">
    <property type="nucleotide sequence ID" value="NZ_BAABHG010000004.1"/>
</dbReference>
<dbReference type="InterPro" id="IPR000792">
    <property type="entry name" value="Tscrpt_reg_LuxR_C"/>
</dbReference>
<name>A0ABW5GLB2_9PSEU</name>
<accession>A0ABW5GLB2</accession>
<dbReference type="SUPFAM" id="SSF46894">
    <property type="entry name" value="C-terminal effector domain of the bipartite response regulators"/>
    <property type="match status" value="1"/>
</dbReference>
<dbReference type="Proteomes" id="UP001597419">
    <property type="component" value="Unassembled WGS sequence"/>
</dbReference>
<dbReference type="Gene3D" id="1.10.10.10">
    <property type="entry name" value="Winged helix-like DNA-binding domain superfamily/Winged helix DNA-binding domain"/>
    <property type="match status" value="1"/>
</dbReference>
<organism evidence="2 3">
    <name type="scientific">Amycolatopsis samaneae</name>
    <dbReference type="NCBI Taxonomy" id="664691"/>
    <lineage>
        <taxon>Bacteria</taxon>
        <taxon>Bacillati</taxon>
        <taxon>Actinomycetota</taxon>
        <taxon>Actinomycetes</taxon>
        <taxon>Pseudonocardiales</taxon>
        <taxon>Pseudonocardiaceae</taxon>
        <taxon>Amycolatopsis</taxon>
    </lineage>
</organism>
<dbReference type="InterPro" id="IPR027417">
    <property type="entry name" value="P-loop_NTPase"/>
</dbReference>
<sequence length="842" mass="88688">MGRQRAGLVGRQAELAALGAAAESRGLVVLRGEPGSGRGAVLARAGAELARRGVFVLELSGAARHPEWDRFGVRIVLDAIRERFEDLGGRARLTEAIDALSRLCVPAGYESAWERSRLVNALGTVFRRLGPAAVLVDDADGLAQPAIGLAAARHAGCPVFAACADDTGLGEVADLTIELGALSAEDADGVLRQAVGLPVDDGLRRAVREGLGALYGNPGTVVSTVADLRRRGRLVTVHGHVCLRDPGTPVALSPEHPLLVALERCGDLGRDLVRLAGDTAFGVDEIPLLAAATGRSTAEYGRAADRLVRAGVLDADGEGRLSVRCPALGAAVAEHGSAPLHEAVAGELLDADGARPHVLARHLAAAGTAVPRRPEVAAGLRDGAPDTARWYAAWWHTEDGEDRSRAAVELVRRFVRTADYARLARFVGEVPAGELDPADLAAAAALAALHSGRPVPASVRAAVTRDGRVPAALEFCDRWFAGAGDLTIGEVETAFAPLRSSLALPTIERRTVGVEHAFALRDLVPVLASVLGADFGTPADGPLAAYHRVLAGYADGDWTAALSAARELELDPHADTLARQSARLHAAEMCSWRGEDQRAAAWLDSVPAADCAFPALWSWVVAGWLHQTGNSAGALSAGERAAGGPGTARLLRRMAAIAMESGEVMRARRVLAETERTYARDDSPEARETVSYVKGLVTGDGARARTAERLVRGGGNRFELSLACQLVGSTTAEPAPWLAEAFEIAQSIGAARLTARVKRVFQGSGGVVQEQRDRDEDLSETELRIIELIRLGRTNRQIAHAVRMSEKTVAKHLTRLFAKAGCRTRHGLATSDLGGRPQPLGA</sequence>
<dbReference type="InterPro" id="IPR016032">
    <property type="entry name" value="Sig_transdc_resp-reg_C-effctor"/>
</dbReference>
<feature type="domain" description="HTH luxR-type" evidence="1">
    <location>
        <begin position="792"/>
        <end position="819"/>
    </location>
</feature>
<dbReference type="SUPFAM" id="SSF52540">
    <property type="entry name" value="P-loop containing nucleoside triphosphate hydrolases"/>
    <property type="match status" value="1"/>
</dbReference>
<keyword evidence="3" id="KW-1185">Reference proteome</keyword>
<comment type="caution">
    <text evidence="2">The sequence shown here is derived from an EMBL/GenBank/DDBJ whole genome shotgun (WGS) entry which is preliminary data.</text>
</comment>
<evidence type="ECO:0000313" key="2">
    <source>
        <dbReference type="EMBL" id="MFD2461630.1"/>
    </source>
</evidence>
<dbReference type="PROSITE" id="PS00622">
    <property type="entry name" value="HTH_LUXR_1"/>
    <property type="match status" value="1"/>
</dbReference>
<evidence type="ECO:0000259" key="1">
    <source>
        <dbReference type="PROSITE" id="PS00622"/>
    </source>
</evidence>
<proteinExistence type="predicted"/>
<dbReference type="EMBL" id="JBHUKU010000014">
    <property type="protein sequence ID" value="MFD2461630.1"/>
    <property type="molecule type" value="Genomic_DNA"/>
</dbReference>
<gene>
    <name evidence="2" type="ORF">ACFSYJ_23695</name>
</gene>